<dbReference type="Proteomes" id="UP001057580">
    <property type="component" value="Chromosome"/>
</dbReference>
<keyword evidence="8" id="KW-1185">Reference proteome</keyword>
<keyword evidence="2 5" id="KW-0812">Transmembrane</keyword>
<comment type="subcellular location">
    <subcellularLocation>
        <location evidence="1">Membrane</location>
        <topology evidence="1">Multi-pass membrane protein</topology>
    </subcellularLocation>
</comment>
<feature type="transmembrane region" description="Helical" evidence="5">
    <location>
        <begin position="53"/>
        <end position="69"/>
    </location>
</feature>
<dbReference type="KEGG" id="ssai:N0B31_16215"/>
<keyword evidence="3 5" id="KW-1133">Transmembrane helix</keyword>
<evidence type="ECO:0000313" key="8">
    <source>
        <dbReference type="Proteomes" id="UP001057580"/>
    </source>
</evidence>
<organism evidence="7 8">
    <name type="scientific">Salinirubellus salinus</name>
    <dbReference type="NCBI Taxonomy" id="1364945"/>
    <lineage>
        <taxon>Archaea</taxon>
        <taxon>Methanobacteriati</taxon>
        <taxon>Methanobacteriota</taxon>
        <taxon>Stenosarchaea group</taxon>
        <taxon>Halobacteria</taxon>
        <taxon>Halobacteriales</taxon>
        <taxon>Natronomonadaceae</taxon>
        <taxon>Salinirubellus</taxon>
    </lineage>
</organism>
<feature type="domain" description="RDD" evidence="6">
    <location>
        <begin position="12"/>
        <end position="135"/>
    </location>
</feature>
<proteinExistence type="predicted"/>
<evidence type="ECO:0000256" key="2">
    <source>
        <dbReference type="ARBA" id="ARBA00022692"/>
    </source>
</evidence>
<dbReference type="Pfam" id="PF06271">
    <property type="entry name" value="RDD"/>
    <property type="match status" value="1"/>
</dbReference>
<reference evidence="7" key="1">
    <citation type="submission" date="2022-09" db="EMBL/GenBank/DDBJ databases">
        <title>Diverse halophilic archaea isolated from saline environments.</title>
        <authorList>
            <person name="Cui H.-L."/>
        </authorList>
    </citation>
    <scope>NUCLEOTIDE SEQUENCE</scope>
    <source>
        <strain evidence="7">ZS-35-S2</strain>
    </source>
</reference>
<accession>A0A9E7R0Z9</accession>
<sequence length="147" mass="16047">MSDRDAAPPEPAPLRVRTPAFLLDQLVVTLLVVGPALALGYRAELLTPPERTWAFLAAMAVAFVYHLLAEWRTGTTLGKRVFGLRVVSDDGTPLSFRGSFLRNALRLVDGLGYWSVAVAVILLRGDGKRLGDWAGRTLVVHAGRVRQ</sequence>
<dbReference type="PANTHER" id="PTHR38480:SF1">
    <property type="entry name" value="SLR0254 PROTEIN"/>
    <property type="match status" value="1"/>
</dbReference>
<dbReference type="AlphaFoldDB" id="A0A9E7R0Z9"/>
<dbReference type="GO" id="GO:0016020">
    <property type="term" value="C:membrane"/>
    <property type="evidence" value="ECO:0007669"/>
    <property type="project" value="UniProtKB-SubCell"/>
</dbReference>
<dbReference type="EMBL" id="CP104003">
    <property type="protein sequence ID" value="UWM53669.1"/>
    <property type="molecule type" value="Genomic_DNA"/>
</dbReference>
<name>A0A9E7R0Z9_9EURY</name>
<dbReference type="InterPro" id="IPR010432">
    <property type="entry name" value="RDD"/>
</dbReference>
<feature type="transmembrane region" description="Helical" evidence="5">
    <location>
        <begin position="20"/>
        <end position="41"/>
    </location>
</feature>
<dbReference type="PANTHER" id="PTHR38480">
    <property type="entry name" value="SLR0254 PROTEIN"/>
    <property type="match status" value="1"/>
</dbReference>
<dbReference type="GeneID" id="74943999"/>
<evidence type="ECO:0000313" key="7">
    <source>
        <dbReference type="EMBL" id="UWM53669.1"/>
    </source>
</evidence>
<evidence type="ECO:0000256" key="5">
    <source>
        <dbReference type="SAM" id="Phobius"/>
    </source>
</evidence>
<evidence type="ECO:0000259" key="6">
    <source>
        <dbReference type="Pfam" id="PF06271"/>
    </source>
</evidence>
<protein>
    <submittedName>
        <fullName evidence="7">RDD family protein</fullName>
    </submittedName>
</protein>
<evidence type="ECO:0000256" key="1">
    <source>
        <dbReference type="ARBA" id="ARBA00004141"/>
    </source>
</evidence>
<keyword evidence="4 5" id="KW-0472">Membrane</keyword>
<gene>
    <name evidence="7" type="ORF">N0B31_16215</name>
</gene>
<dbReference type="RefSeq" id="WP_260592663.1">
    <property type="nucleotide sequence ID" value="NZ_CP104003.1"/>
</dbReference>
<evidence type="ECO:0000256" key="4">
    <source>
        <dbReference type="ARBA" id="ARBA00023136"/>
    </source>
</evidence>
<evidence type="ECO:0000256" key="3">
    <source>
        <dbReference type="ARBA" id="ARBA00022989"/>
    </source>
</evidence>